<sequence>MTFDALYSDRRGRFPATMTNDGQTIVLRVLGVAFSGHDFSDLMPDADAPSTSLDGFSLRESRLRACDLSLTIPVPILDHGQDATGHLTVEVSLGNGTFYKALKLTLVAGDVRVSCSGEGTEAYFEERLLDLGRQLPQGISIKICFTCQYSDYSVYGSSPFGGMMCFRNQKEAYSRARTKHAFLELEDHGERVQETWLCPEYTPRIAGTGYRG</sequence>
<organism evidence="1">
    <name type="scientific">hydrothermal vent metagenome</name>
    <dbReference type="NCBI Taxonomy" id="652676"/>
    <lineage>
        <taxon>unclassified sequences</taxon>
        <taxon>metagenomes</taxon>
        <taxon>ecological metagenomes</taxon>
    </lineage>
</organism>
<name>A0A160TL62_9ZZZZ</name>
<protein>
    <submittedName>
        <fullName evidence="1">Uncharacterized protein</fullName>
    </submittedName>
</protein>
<reference evidence="1" key="1">
    <citation type="submission" date="2015-10" db="EMBL/GenBank/DDBJ databases">
        <authorList>
            <person name="Gilbert D.G."/>
        </authorList>
    </citation>
    <scope>NUCLEOTIDE SEQUENCE</scope>
</reference>
<proteinExistence type="predicted"/>
<accession>A0A160TL62</accession>
<evidence type="ECO:0000313" key="1">
    <source>
        <dbReference type="EMBL" id="CUS44109.1"/>
    </source>
</evidence>
<dbReference type="EMBL" id="CZQE01000113">
    <property type="protein sequence ID" value="CUS44109.1"/>
    <property type="molecule type" value="Genomic_DNA"/>
</dbReference>
<dbReference type="Pfam" id="PF19822">
    <property type="entry name" value="DUF6304"/>
    <property type="match status" value="1"/>
</dbReference>
<dbReference type="InterPro" id="IPR046271">
    <property type="entry name" value="DUF6304"/>
</dbReference>
<gene>
    <name evidence="1" type="ORF">MGWOODY_Smn2421</name>
</gene>
<dbReference type="AlphaFoldDB" id="A0A160TL62"/>